<evidence type="ECO:0000256" key="4">
    <source>
        <dbReference type="ARBA" id="ARBA00038188"/>
    </source>
</evidence>
<dbReference type="EMBL" id="CAMKVN010000649">
    <property type="protein sequence ID" value="CAI2170034.1"/>
    <property type="molecule type" value="Genomic_DNA"/>
</dbReference>
<comment type="function">
    <text evidence="6">Catalyzes the transfer of methyl groups from S-adenosyl-methionine to the C-24 of sterols.</text>
</comment>
<evidence type="ECO:0000256" key="5">
    <source>
        <dbReference type="PROSITE-ProRule" id="PRU01022"/>
    </source>
</evidence>
<keyword evidence="7" id="KW-0812">Transmembrane</keyword>
<proteinExistence type="inferred from homology"/>
<dbReference type="EC" id="2.1.1.-" evidence="6"/>
<dbReference type="GO" id="GO:0032259">
    <property type="term" value="P:methylation"/>
    <property type="evidence" value="ECO:0007669"/>
    <property type="project" value="UniProtKB-KW"/>
</dbReference>
<keyword evidence="7" id="KW-0472">Membrane</keyword>
<gene>
    <name evidence="9" type="ORF">FWILDA_LOCUS4380</name>
</gene>
<keyword evidence="6" id="KW-0752">Steroid biosynthesis</keyword>
<keyword evidence="1 5" id="KW-0489">Methyltransferase</keyword>
<comment type="caution">
    <text evidence="9">The sequence shown here is derived from an EMBL/GenBank/DDBJ whole genome shotgun (WGS) entry which is preliminary data.</text>
</comment>
<keyword evidence="10" id="KW-1185">Reference proteome</keyword>
<dbReference type="InterPro" id="IPR029063">
    <property type="entry name" value="SAM-dependent_MTases_sf"/>
</dbReference>
<dbReference type="GO" id="GO:0005783">
    <property type="term" value="C:endoplasmic reticulum"/>
    <property type="evidence" value="ECO:0007669"/>
    <property type="project" value="TreeGrafter"/>
</dbReference>
<organism evidence="9 10">
    <name type="scientific">Funneliformis geosporum</name>
    <dbReference type="NCBI Taxonomy" id="1117311"/>
    <lineage>
        <taxon>Eukaryota</taxon>
        <taxon>Fungi</taxon>
        <taxon>Fungi incertae sedis</taxon>
        <taxon>Mucoromycota</taxon>
        <taxon>Glomeromycotina</taxon>
        <taxon>Glomeromycetes</taxon>
        <taxon>Glomerales</taxon>
        <taxon>Glomeraceae</taxon>
        <taxon>Funneliformis</taxon>
    </lineage>
</organism>
<comment type="pathway">
    <text evidence="6">Steroid metabolism.</text>
</comment>
<evidence type="ECO:0000313" key="9">
    <source>
        <dbReference type="EMBL" id="CAI2170034.1"/>
    </source>
</evidence>
<evidence type="ECO:0000256" key="2">
    <source>
        <dbReference type="ARBA" id="ARBA00022679"/>
    </source>
</evidence>
<dbReference type="Pfam" id="PF08241">
    <property type="entry name" value="Methyltransf_11"/>
    <property type="match status" value="1"/>
</dbReference>
<dbReference type="PANTHER" id="PTHR44068">
    <property type="entry name" value="ZGC:194242"/>
    <property type="match status" value="1"/>
</dbReference>
<feature type="domain" description="SAM-dependent methyltransferase Erg6/SMT-type" evidence="8">
    <location>
        <begin position="77"/>
        <end position="372"/>
    </location>
</feature>
<dbReference type="InterPro" id="IPR013705">
    <property type="entry name" value="Sterol_MeTrfase_C"/>
</dbReference>
<keyword evidence="6" id="KW-0753">Steroid metabolism</keyword>
<evidence type="ECO:0000313" key="10">
    <source>
        <dbReference type="Proteomes" id="UP001153678"/>
    </source>
</evidence>
<dbReference type="OrthoDB" id="4310724at2759"/>
<dbReference type="PROSITE" id="PS51685">
    <property type="entry name" value="SAM_MT_ERG6_SMT"/>
    <property type="match status" value="1"/>
</dbReference>
<dbReference type="Proteomes" id="UP001153678">
    <property type="component" value="Unassembled WGS sequence"/>
</dbReference>
<keyword evidence="2 5" id="KW-0808">Transferase</keyword>
<keyword evidence="3 5" id="KW-0949">S-adenosyl-L-methionine</keyword>
<dbReference type="SUPFAM" id="SSF53335">
    <property type="entry name" value="S-adenosyl-L-methionine-dependent methyltransferases"/>
    <property type="match status" value="1"/>
</dbReference>
<accession>A0A9W4SHV6</accession>
<dbReference type="PANTHER" id="PTHR44068:SF1">
    <property type="entry name" value="HYPOTHETICAL LOC100005854"/>
    <property type="match status" value="1"/>
</dbReference>
<comment type="similarity">
    <text evidence="4 5 6">Belongs to the class I-like SAM-binding methyltransferase superfamily. Erg6/SMT family.</text>
</comment>
<evidence type="ECO:0000256" key="3">
    <source>
        <dbReference type="ARBA" id="ARBA00022691"/>
    </source>
</evidence>
<keyword evidence="7" id="KW-1133">Transmembrane helix</keyword>
<dbReference type="InterPro" id="IPR013216">
    <property type="entry name" value="Methyltransf_11"/>
</dbReference>
<keyword evidence="6" id="KW-0444">Lipid biosynthesis</keyword>
<evidence type="ECO:0000256" key="6">
    <source>
        <dbReference type="RuleBase" id="RU362025"/>
    </source>
</evidence>
<dbReference type="InterPro" id="IPR030384">
    <property type="entry name" value="MeTrfase_SMT"/>
</dbReference>
<dbReference type="CDD" id="cd02440">
    <property type="entry name" value="AdoMet_MTases"/>
    <property type="match status" value="1"/>
</dbReference>
<sequence>MTSSQSFEEDLAFSKALHKHEAESGGLLAKITSKDKEAFSNVVNNYMRYWVDKDPMSETEEEKEARRSNYTNMTNSYYNIATDFYEYGWGESFHFCRFYPGETFYQAIARHEHYLAMQLNIKPGMKVLDVGCGVGGPAREICQFTGAHITGLNNNDYQIYRAMKSAVKVGLENKTNFIKGDFMEMPFEDNTFDAVYAIEATCHAPKLEGVYGEVFRVLKPGGTFAFYEWCVTDKFDPTNIDHRRIVRGIEYADGIPELFKTSVALQALKNVGFEVISADDLALNDDRTSWYYPLEGNMGKAQCIWDFFTVFRMTHFGKFCTRALVGGLEKVGFAPTGSLQTQRVLETAGDCLVEGGRLGLFTPMYLMVASDIAHRTLVIALAGIAVYSFVGAGVMINRRLDKSKEMYIRQELQKISQDTSQNSESILTDDNV</sequence>
<evidence type="ECO:0000256" key="7">
    <source>
        <dbReference type="SAM" id="Phobius"/>
    </source>
</evidence>
<keyword evidence="6" id="KW-1207">Sterol metabolism</keyword>
<dbReference type="Pfam" id="PF08498">
    <property type="entry name" value="Sterol_MT_C"/>
    <property type="match status" value="1"/>
</dbReference>
<feature type="transmembrane region" description="Helical" evidence="7">
    <location>
        <begin position="377"/>
        <end position="396"/>
    </location>
</feature>
<keyword evidence="6" id="KW-0756">Sterol biosynthesis</keyword>
<name>A0A9W4SHV6_9GLOM</name>
<keyword evidence="6" id="KW-0443">Lipid metabolism</keyword>
<dbReference type="GO" id="GO:0006696">
    <property type="term" value="P:ergosterol biosynthetic process"/>
    <property type="evidence" value="ECO:0007669"/>
    <property type="project" value="TreeGrafter"/>
</dbReference>
<dbReference type="GO" id="GO:0003838">
    <property type="term" value="F:sterol 24-C-methyltransferase activity"/>
    <property type="evidence" value="ECO:0007669"/>
    <property type="project" value="TreeGrafter"/>
</dbReference>
<dbReference type="AlphaFoldDB" id="A0A9W4SHV6"/>
<evidence type="ECO:0000259" key="8">
    <source>
        <dbReference type="PROSITE" id="PS51685"/>
    </source>
</evidence>
<evidence type="ECO:0000256" key="1">
    <source>
        <dbReference type="ARBA" id="ARBA00022603"/>
    </source>
</evidence>
<reference evidence="9" key="1">
    <citation type="submission" date="2022-08" db="EMBL/GenBank/DDBJ databases">
        <authorList>
            <person name="Kallberg Y."/>
            <person name="Tangrot J."/>
            <person name="Rosling A."/>
        </authorList>
    </citation>
    <scope>NUCLEOTIDE SEQUENCE</scope>
    <source>
        <strain evidence="9">Wild A</strain>
    </source>
</reference>
<dbReference type="Gene3D" id="3.40.50.150">
    <property type="entry name" value="Vaccinia Virus protein VP39"/>
    <property type="match status" value="1"/>
</dbReference>
<dbReference type="InterPro" id="IPR050447">
    <property type="entry name" value="Erg6_SMT_methyltransf"/>
</dbReference>
<protein>
    <recommendedName>
        <fullName evidence="6">Sterol 24-C-methyltransferase</fullName>
        <ecNumber evidence="6">2.1.1.-</ecNumber>
    </recommendedName>
    <alternativeName>
        <fullName evidence="6">Delta(24)-sterol C-methyltransferase</fullName>
    </alternativeName>
</protein>